<evidence type="ECO:0000256" key="1">
    <source>
        <dbReference type="SAM" id="MobiDB-lite"/>
    </source>
</evidence>
<accession>A0AA85AEE3</accession>
<organism evidence="2 3">
    <name type="scientific">Schistosoma margrebowiei</name>
    <dbReference type="NCBI Taxonomy" id="48269"/>
    <lineage>
        <taxon>Eukaryota</taxon>
        <taxon>Metazoa</taxon>
        <taxon>Spiralia</taxon>
        <taxon>Lophotrochozoa</taxon>
        <taxon>Platyhelminthes</taxon>
        <taxon>Trematoda</taxon>
        <taxon>Digenea</taxon>
        <taxon>Strigeidida</taxon>
        <taxon>Schistosomatoidea</taxon>
        <taxon>Schistosomatidae</taxon>
        <taxon>Schistosoma</taxon>
    </lineage>
</organism>
<feature type="region of interest" description="Disordered" evidence="1">
    <location>
        <begin position="411"/>
        <end position="463"/>
    </location>
</feature>
<sequence length="700" mass="78267">MVNLPPRHEEKLAIEKCLRSFIIKSIHAIVQARNGIVCNTNCVSEVGARNNMMVYVEEDPEIGATIKQTLDANFPVHVQDLLSLEILAHWPKQPQMLMVVEVWQFRLDIIERLNTTTLQFTNNPNSTTGNTTTTNNNNSNLPGAGNYTDGSQSTEYAVDDFRHLRLFEKLGTLLKSIMVVTRLLPGYQLSRRQDPNEYQMCYTLRRGPSDLSRLGSTPKSYQVGRIFSGLAIPQSPKEEQMFSTAPSSSSSSTPIDQKLTKLESDPGLIIADGLLPVYLGTTVHYRTEIHFSSNNKLIPMIDGLTKGNLSPKNGMHEIFDTNGHHSVNFHALRNHKKSQKHVRVSETPFVKPLTSTPTVDMIRFEQSKLPCRVKPAFAVEQYESESDELFDPASQLLSKKSAERVARRFKHTGILETQEEQADSSRDDDDDDEEEADDHCDVDGGRESDSVDSNVDNESSHTIDREVLHVNQDIGISEQHNTPIIDDIDIQELIKNLRSQYTSAPIDKESVSDDEDDDLISKQVPLQLPFSTFGVSGARLTHLFSELRERANLDLFQVPHIHHTTTNTVVSNNNSTTISPNAVNINNNTAQSSLFDADALVDELERHERMLKEFDDFLSDFQSIEPFGIVRPTVTVPSDLVRQQHQNVIVVGTVIDDNNDNTAPITSITTATTTTNNNTTTVSAATTLLTTRTPYSVNEM</sequence>
<feature type="compositionally biased region" description="Acidic residues" evidence="1">
    <location>
        <begin position="417"/>
        <end position="438"/>
    </location>
</feature>
<name>A0AA85AEE3_9TREM</name>
<evidence type="ECO:0000313" key="2">
    <source>
        <dbReference type="Proteomes" id="UP000050790"/>
    </source>
</evidence>
<feature type="region of interest" description="Disordered" evidence="1">
    <location>
        <begin position="121"/>
        <end position="148"/>
    </location>
</feature>
<dbReference type="Proteomes" id="UP000050790">
    <property type="component" value="Unassembled WGS sequence"/>
</dbReference>
<dbReference type="AlphaFoldDB" id="A0AA85AEE3"/>
<feature type="compositionally biased region" description="Low complexity" evidence="1">
    <location>
        <begin position="121"/>
        <end position="140"/>
    </location>
</feature>
<dbReference type="WBParaSite" id="SMRG1_80100.1">
    <property type="protein sequence ID" value="SMRG1_80100.1"/>
    <property type="gene ID" value="SMRG1_80100"/>
</dbReference>
<evidence type="ECO:0000313" key="3">
    <source>
        <dbReference type="WBParaSite" id="SMRG1_80100.1"/>
    </source>
</evidence>
<reference evidence="3" key="1">
    <citation type="submission" date="2023-11" db="UniProtKB">
        <authorList>
            <consortium name="WormBaseParasite"/>
        </authorList>
    </citation>
    <scope>IDENTIFICATION</scope>
</reference>
<dbReference type="Gene3D" id="3.30.900.10">
    <property type="entry name" value="HORMA domain"/>
    <property type="match status" value="1"/>
</dbReference>
<dbReference type="InterPro" id="IPR036570">
    <property type="entry name" value="HORMA_dom_sf"/>
</dbReference>
<evidence type="ECO:0008006" key="4">
    <source>
        <dbReference type="Google" id="ProtNLM"/>
    </source>
</evidence>
<proteinExistence type="predicted"/>
<protein>
    <recommendedName>
        <fullName evidence="4">Autophagy-related protein 13</fullName>
    </recommendedName>
</protein>
<feature type="compositionally biased region" description="Basic and acidic residues" evidence="1">
    <location>
        <begin position="439"/>
        <end position="449"/>
    </location>
</feature>